<dbReference type="PANTHER" id="PTHR42784:SF1">
    <property type="entry name" value="PYRANOSE 2-OXIDASE"/>
    <property type="match status" value="1"/>
</dbReference>
<dbReference type="InterPro" id="IPR051473">
    <property type="entry name" value="P2Ox-like"/>
</dbReference>
<dbReference type="Pfam" id="PF00732">
    <property type="entry name" value="GMC_oxred_N"/>
    <property type="match status" value="1"/>
</dbReference>
<comment type="cofactor">
    <cofactor evidence="1">
        <name>FAD</name>
        <dbReference type="ChEBI" id="CHEBI:57692"/>
    </cofactor>
</comment>
<dbReference type="SUPFAM" id="SSF51905">
    <property type="entry name" value="FAD/NAD(P)-binding domain"/>
    <property type="match status" value="1"/>
</dbReference>
<dbReference type="InterPro" id="IPR000172">
    <property type="entry name" value="GMC_OxRdtase_N"/>
</dbReference>
<name>F4QQ66_9CAUL</name>
<dbReference type="GO" id="GO:0050660">
    <property type="term" value="F:flavin adenine dinucleotide binding"/>
    <property type="evidence" value="ECO:0007669"/>
    <property type="project" value="InterPro"/>
</dbReference>
<evidence type="ECO:0000256" key="1">
    <source>
        <dbReference type="ARBA" id="ARBA00001974"/>
    </source>
</evidence>
<accession>F4QQ66</accession>
<dbReference type="eggNOG" id="COG2303">
    <property type="taxonomic scope" value="Bacteria"/>
</dbReference>
<dbReference type="AlphaFoldDB" id="F4QQ66"/>
<dbReference type="STRING" id="715226.ABI_33730"/>
<evidence type="ECO:0000256" key="5">
    <source>
        <dbReference type="ARBA" id="ARBA00023002"/>
    </source>
</evidence>
<evidence type="ECO:0000256" key="2">
    <source>
        <dbReference type="ARBA" id="ARBA00010790"/>
    </source>
</evidence>
<keyword evidence="5" id="KW-0560">Oxidoreductase</keyword>
<evidence type="ECO:0000313" key="8">
    <source>
        <dbReference type="EMBL" id="EGF90353.1"/>
    </source>
</evidence>
<dbReference type="Proteomes" id="UP000006512">
    <property type="component" value="Unassembled WGS sequence"/>
</dbReference>
<dbReference type="Pfam" id="PF13450">
    <property type="entry name" value="NAD_binding_8"/>
    <property type="match status" value="1"/>
</dbReference>
<dbReference type="PANTHER" id="PTHR42784">
    <property type="entry name" value="PYRANOSE 2-OXIDASE"/>
    <property type="match status" value="1"/>
</dbReference>
<organism evidence="8 9">
    <name type="scientific">Asticcacaulis biprosthecium C19</name>
    <dbReference type="NCBI Taxonomy" id="715226"/>
    <lineage>
        <taxon>Bacteria</taxon>
        <taxon>Pseudomonadati</taxon>
        <taxon>Pseudomonadota</taxon>
        <taxon>Alphaproteobacteria</taxon>
        <taxon>Caulobacterales</taxon>
        <taxon>Caulobacteraceae</taxon>
        <taxon>Asticcacaulis</taxon>
    </lineage>
</organism>
<dbReference type="SUPFAM" id="SSF54373">
    <property type="entry name" value="FAD-linked reductases, C-terminal domain"/>
    <property type="match status" value="1"/>
</dbReference>
<dbReference type="HOGENOM" id="CLU_008878_4_0_5"/>
<keyword evidence="3" id="KW-0285">Flavoprotein</keyword>
<evidence type="ECO:0000259" key="7">
    <source>
        <dbReference type="Pfam" id="PF05199"/>
    </source>
</evidence>
<evidence type="ECO:0000256" key="3">
    <source>
        <dbReference type="ARBA" id="ARBA00022630"/>
    </source>
</evidence>
<dbReference type="InterPro" id="IPR007867">
    <property type="entry name" value="GMC_OxRtase_C"/>
</dbReference>
<dbReference type="EMBL" id="GL883079">
    <property type="protein sequence ID" value="EGF90353.1"/>
    <property type="molecule type" value="Genomic_DNA"/>
</dbReference>
<reference evidence="9" key="1">
    <citation type="submission" date="2011-03" db="EMBL/GenBank/DDBJ databases">
        <title>Draft genome sequence of Brevundimonas diminuta.</title>
        <authorList>
            <person name="Brown P.J.B."/>
            <person name="Buechlein A."/>
            <person name="Hemmerich C."/>
            <person name="Brun Y.V."/>
        </authorList>
    </citation>
    <scope>NUCLEOTIDE SEQUENCE [LARGE SCALE GENOMIC DNA]</scope>
    <source>
        <strain evidence="9">C19</strain>
    </source>
</reference>
<sequence length="585" mass="64581">MGPIGSEDNNDRNQLSVMNDEFDAIVIGSGMSGGWAAKELCEKGLKVLVLERGRELSVEKDYSDMLSPWERPNLDRIPEDELKKHYPMQSKSVGWVVHETTKQFWVKEDEQPYETPQDAPFEWVRGYHSGGKSLMWGRHSYRFGPQDFEANKKDGHGVDWPIRYDDLAPWYDHVERFAGISGDRDGIPSLPDGVFQPAFELTMPEKAFAERVNKAFPTRRVIAARVAHLTAPTQEQMDLGRGPCQVRDHCHRGCSFGAYFSSVSATLPAARNTGNMTLISHAIVHSIDYDPVSKRASGVRVIDANTREAKTYSARLIFLNASTVASTLIMLNSRSQTFPNGLANSSGQLGHNLMDHFGGAWAGGEMPGFDDYYYAGRRPGGIYIPNFANVTEHDKPFLRGYGFQGASSRPGWTGNRPGIGQDFKQANRAPGSWSIGIGAFGDMLPNYRNHIRLHETKTDKWGMPVAIIDCRMGENELKLMQAAAKDARDMLTAGGCVNVRASDVTMESLTAPGNKIHEMGTARMGRDPKTSVLNGWCQSHNVPNLFITDGSCMASSAVQNPSLTYMALTARAANHATELLKTGVL</sequence>
<evidence type="ECO:0000259" key="6">
    <source>
        <dbReference type="Pfam" id="PF00732"/>
    </source>
</evidence>
<gene>
    <name evidence="8" type="ORF">ABI_33730</name>
</gene>
<dbReference type="Pfam" id="PF05199">
    <property type="entry name" value="GMC_oxred_C"/>
    <property type="match status" value="1"/>
</dbReference>
<dbReference type="GO" id="GO:0016614">
    <property type="term" value="F:oxidoreductase activity, acting on CH-OH group of donors"/>
    <property type="evidence" value="ECO:0007669"/>
    <property type="project" value="InterPro"/>
</dbReference>
<keyword evidence="9" id="KW-1185">Reference proteome</keyword>
<dbReference type="InterPro" id="IPR036188">
    <property type="entry name" value="FAD/NAD-bd_sf"/>
</dbReference>
<protein>
    <submittedName>
        <fullName evidence="8">GMC oxidoreductase family protein</fullName>
    </submittedName>
</protein>
<feature type="domain" description="Glucose-methanol-choline oxidoreductase N-terminal" evidence="6">
    <location>
        <begin position="118"/>
        <end position="356"/>
    </location>
</feature>
<comment type="similarity">
    <text evidence="2">Belongs to the GMC oxidoreductase family.</text>
</comment>
<evidence type="ECO:0000313" key="9">
    <source>
        <dbReference type="Proteomes" id="UP000006512"/>
    </source>
</evidence>
<dbReference type="Gene3D" id="3.50.50.60">
    <property type="entry name" value="FAD/NAD(P)-binding domain"/>
    <property type="match status" value="2"/>
</dbReference>
<keyword evidence="4" id="KW-0274">FAD</keyword>
<feature type="domain" description="Glucose-methanol-choline oxidoreductase C-terminal" evidence="7">
    <location>
        <begin position="445"/>
        <end position="568"/>
    </location>
</feature>
<proteinExistence type="inferred from homology"/>
<evidence type="ECO:0000256" key="4">
    <source>
        <dbReference type="ARBA" id="ARBA00022827"/>
    </source>
</evidence>